<dbReference type="Pfam" id="PF25372">
    <property type="entry name" value="DUF7885"/>
    <property type="match status" value="3"/>
</dbReference>
<evidence type="ECO:0000313" key="14">
    <source>
        <dbReference type="EMBL" id="KAF4387470.1"/>
    </source>
</evidence>
<evidence type="ECO:0000259" key="12">
    <source>
        <dbReference type="PROSITE" id="PS50102"/>
    </source>
</evidence>
<name>A0A7J6GYM5_CANSA</name>
<proteinExistence type="inferred from homology"/>
<evidence type="ECO:0000256" key="5">
    <source>
        <dbReference type="ARBA" id="ARBA00022737"/>
    </source>
</evidence>
<dbReference type="InterPro" id="IPR000504">
    <property type="entry name" value="RRM_dom"/>
</dbReference>
<dbReference type="GO" id="GO:0006397">
    <property type="term" value="P:mRNA processing"/>
    <property type="evidence" value="ECO:0007669"/>
    <property type="project" value="UniProtKB-KW"/>
</dbReference>
<comment type="subcellular location">
    <subcellularLocation>
        <location evidence="1">Nucleus</location>
    </subcellularLocation>
</comment>
<dbReference type="Proteomes" id="UP000583929">
    <property type="component" value="Unassembled WGS sequence"/>
</dbReference>
<evidence type="ECO:0000313" key="16">
    <source>
        <dbReference type="Proteomes" id="UP000583929"/>
    </source>
</evidence>
<dbReference type="AlphaFoldDB" id="A0A7J6GYM5"/>
<dbReference type="PANTHER" id="PTHR13318:SF37">
    <property type="entry name" value="F-BOX DOMAIN-CONTAINING PROTEIN"/>
    <property type="match status" value="1"/>
</dbReference>
<dbReference type="InterPro" id="IPR032675">
    <property type="entry name" value="LRR_dom_sf"/>
</dbReference>
<dbReference type="FunFam" id="3.30.70.330:FF:000029">
    <property type="entry name" value="U2 small nuclear ribonucleoprotein B"/>
    <property type="match status" value="1"/>
</dbReference>
<feature type="domain" description="RRM" evidence="12">
    <location>
        <begin position="158"/>
        <end position="232"/>
    </location>
</feature>
<keyword evidence="9" id="KW-0687">Ribonucleoprotein</keyword>
<evidence type="ECO:0000313" key="13">
    <source>
        <dbReference type="EMBL" id="KAF4375637.1"/>
    </source>
</evidence>
<dbReference type="PROSITE" id="PS50102">
    <property type="entry name" value="RRM"/>
    <property type="match status" value="2"/>
</dbReference>
<dbReference type="EMBL" id="JAATIP010000038">
    <property type="protein sequence ID" value="KAF4387470.1"/>
    <property type="molecule type" value="Genomic_DNA"/>
</dbReference>
<evidence type="ECO:0000256" key="11">
    <source>
        <dbReference type="SAM" id="MobiDB-lite"/>
    </source>
</evidence>
<dbReference type="GO" id="GO:0030532">
    <property type="term" value="C:small nuclear ribonucleoprotein complex"/>
    <property type="evidence" value="ECO:0007669"/>
    <property type="project" value="UniProtKB-ARBA"/>
</dbReference>
<evidence type="ECO:0000256" key="10">
    <source>
        <dbReference type="PROSITE-ProRule" id="PRU00176"/>
    </source>
</evidence>
<dbReference type="InterPro" id="IPR006553">
    <property type="entry name" value="Leu-rich_rpt_Cys-con_subtyp"/>
</dbReference>
<keyword evidence="3" id="KW-0507">mRNA processing</keyword>
<dbReference type="GO" id="GO:0008380">
    <property type="term" value="P:RNA splicing"/>
    <property type="evidence" value="ECO:0007669"/>
    <property type="project" value="UniProtKB-KW"/>
</dbReference>
<dbReference type="GO" id="GO:0005681">
    <property type="term" value="C:spliceosomal complex"/>
    <property type="evidence" value="ECO:0007669"/>
    <property type="project" value="UniProtKB-KW"/>
</dbReference>
<accession>A0A7J6GYM5</accession>
<sequence length="1058" mass="117973">MLSGDIPPNQTIYLKNLNEKIKKEELKRSLYALFSQYGRILDVVALKTPRLRGQAWIAFSEVPAASNAVRQMQNFPFYDKPIRIQYAKTKSDCIAKADGSFVPRDKKKKQEEKAERKRRPDDAPPSAAANGTRAENGATPAPFRQGNTSAQEAAAPNNILFIENLPHETTSMMLELLFQQYPGFREVRIIEAKPGIAFVEFEDDVQSSMAMQALQGFKITPQNPMAITFAKKSSRNFTKTLSNESGKPIGCKEEMKECYVVSYMLQPPTSPSRRKSNDEKIVQLFKAIELRMEQRFDAQTMAMKLYFRELLDAQLEKLDAKFKSYLTSIETLLVPTSSTPPTSLEVDNHIDGPLELEREENSSVIPGVVYKKEQKNPPTIIHYHYSQMKKLKKDIENRDPNPNMTNPFDIFTDEIVYAILDHLHGDPFSKRSFSSVCKSFYFIESRHRRALKPLRSDLLPRTFRRYSSISHLDLSLCSLVDDNNLAAVSVAWKSTLRSINLSRSRAFSSIGLLTLVNNCSGLVEIDLSNGTELTDSAAKAIAEARNLEILRLSRCKSITDIGIGCIAVGCKKLKTLCLRWCLRITDLGVGLIAMKCKEIQTLDLSYLPITEKCLSHILQLQHLEDLILEGCHGIDDIGLSTLNHTCKSIKMINMSNCQSLSYIGLSSLTNGANSLEQLILANGPSVTADLAKCLSQFSSLRSIKLDGCLVTCSGINSIANWSASLVELSFSKCSGLTDECLCFLAERHKELRKLDITCCRKITIASIEGITKSCTSLTSLRMESCSLVSKEAFVLIGQHCQMLEDLDVTDNEMDDEGLKAISRCSRLQSLKLGICLNMTDEGLIHVGRGCSKLKELDLYRCAGVTDRGIEAIGRGCPALEMINIAYNSKITDTSLISLSKCSSLKVLEIRGCPHISSVGLSSIAMECRQLSELDIKKCFNINDNAMHPLGKFSQNLQQINLSYCSVTDAGLLSVTRINRLRNMTILHLSGLTPNGLAAALLTCGGLTKVKLHSSFKPLLPQYIYKYMESRGCVFHWRNKAFQEEIDPKGWQLHLGRPS</sequence>
<comment type="similarity">
    <text evidence="2">Belongs to the RRM U1 A/B'' family.</text>
</comment>
<reference evidence="15 16" key="1">
    <citation type="journal article" date="2020" name="bioRxiv">
        <title>Sequence and annotation of 42 cannabis genomes reveals extensive copy number variation in cannabinoid synthesis and pathogen resistance genes.</title>
        <authorList>
            <person name="Mckernan K.J."/>
            <person name="Helbert Y."/>
            <person name="Kane L.T."/>
            <person name="Ebling H."/>
            <person name="Zhang L."/>
            <person name="Liu B."/>
            <person name="Eaton Z."/>
            <person name="Mclaughlin S."/>
            <person name="Kingan S."/>
            <person name="Baybayan P."/>
            <person name="Concepcion G."/>
            <person name="Jordan M."/>
            <person name="Riva A."/>
            <person name="Barbazuk W."/>
            <person name="Harkins T."/>
        </authorList>
    </citation>
    <scope>NUCLEOTIDE SEQUENCE [LARGE SCALE GENOMIC DNA]</scope>
    <source>
        <strain evidence="15 16">cv. Jamaican Lion 4</strain>
        <strain evidence="13">Father</strain>
        <strain evidence="14">Mother</strain>
        <tissue evidence="14">Leaf</tissue>
    </source>
</reference>
<dbReference type="GO" id="GO:0019005">
    <property type="term" value="C:SCF ubiquitin ligase complex"/>
    <property type="evidence" value="ECO:0007669"/>
    <property type="project" value="TreeGrafter"/>
</dbReference>
<feature type="compositionally biased region" description="Basic and acidic residues" evidence="11">
    <location>
        <begin position="108"/>
        <end position="122"/>
    </location>
</feature>
<organism evidence="14 15">
    <name type="scientific">Cannabis sativa</name>
    <name type="common">Hemp</name>
    <name type="synonym">Marijuana</name>
    <dbReference type="NCBI Taxonomy" id="3483"/>
    <lineage>
        <taxon>Eukaryota</taxon>
        <taxon>Viridiplantae</taxon>
        <taxon>Streptophyta</taxon>
        <taxon>Embryophyta</taxon>
        <taxon>Tracheophyta</taxon>
        <taxon>Spermatophyta</taxon>
        <taxon>Magnoliopsida</taxon>
        <taxon>eudicotyledons</taxon>
        <taxon>Gunneridae</taxon>
        <taxon>Pentapetalae</taxon>
        <taxon>rosids</taxon>
        <taxon>fabids</taxon>
        <taxon>Rosales</taxon>
        <taxon>Cannabaceae</taxon>
        <taxon>Cannabis</taxon>
    </lineage>
</organism>
<evidence type="ECO:0000256" key="7">
    <source>
        <dbReference type="ARBA" id="ARBA00023187"/>
    </source>
</evidence>
<dbReference type="GO" id="GO:0003723">
    <property type="term" value="F:RNA binding"/>
    <property type="evidence" value="ECO:0007669"/>
    <property type="project" value="UniProtKB-UniRule"/>
</dbReference>
<keyword evidence="7" id="KW-0508">mRNA splicing</keyword>
<evidence type="ECO:0000256" key="8">
    <source>
        <dbReference type="ARBA" id="ARBA00023242"/>
    </source>
</evidence>
<evidence type="ECO:0000256" key="4">
    <source>
        <dbReference type="ARBA" id="ARBA00022728"/>
    </source>
</evidence>
<evidence type="ECO:0000313" key="15">
    <source>
        <dbReference type="Proteomes" id="UP000525078"/>
    </source>
</evidence>
<dbReference type="Proteomes" id="UP000525078">
    <property type="component" value="Unassembled WGS sequence"/>
</dbReference>
<dbReference type="InterPro" id="IPR001611">
    <property type="entry name" value="Leu-rich_rpt"/>
</dbReference>
<dbReference type="Gene3D" id="3.80.10.10">
    <property type="entry name" value="Ribonuclease Inhibitor"/>
    <property type="match status" value="4"/>
</dbReference>
<dbReference type="SMART" id="SM00367">
    <property type="entry name" value="LRR_CC"/>
    <property type="match status" value="18"/>
</dbReference>
<protein>
    <recommendedName>
        <fullName evidence="12">RRM domain-containing protein</fullName>
    </recommendedName>
</protein>
<dbReference type="EMBL" id="JAATIQ010000161">
    <property type="protein sequence ID" value="KAF4375637.1"/>
    <property type="molecule type" value="Genomic_DNA"/>
</dbReference>
<dbReference type="SMART" id="SM00360">
    <property type="entry name" value="RRM"/>
    <property type="match status" value="2"/>
</dbReference>
<dbReference type="SUPFAM" id="SSF52047">
    <property type="entry name" value="RNI-like"/>
    <property type="match status" value="3"/>
</dbReference>
<dbReference type="SUPFAM" id="SSF54928">
    <property type="entry name" value="RNA-binding domain, RBD"/>
    <property type="match status" value="1"/>
</dbReference>
<dbReference type="CDD" id="cd12246">
    <property type="entry name" value="RRM1_U1A_like"/>
    <property type="match status" value="1"/>
</dbReference>
<feature type="domain" description="RRM" evidence="12">
    <location>
        <begin position="10"/>
        <end position="89"/>
    </location>
</feature>
<dbReference type="FunFam" id="3.30.70.330:FF:000039">
    <property type="entry name" value="U1 small nuclear ribonucleoprotein A"/>
    <property type="match status" value="1"/>
</dbReference>
<dbReference type="InterPro" id="IPR035979">
    <property type="entry name" value="RBD_domain_sf"/>
</dbReference>
<keyword evidence="5" id="KW-0677">Repeat</keyword>
<keyword evidence="4" id="KW-0747">Spliceosome</keyword>
<evidence type="ECO:0000256" key="9">
    <source>
        <dbReference type="ARBA" id="ARBA00023274"/>
    </source>
</evidence>
<evidence type="ECO:0000256" key="2">
    <source>
        <dbReference type="ARBA" id="ARBA00007243"/>
    </source>
</evidence>
<feature type="region of interest" description="Disordered" evidence="11">
    <location>
        <begin position="98"/>
        <end position="150"/>
    </location>
</feature>
<keyword evidence="8" id="KW-0539">Nucleus</keyword>
<dbReference type="InterPro" id="IPR012677">
    <property type="entry name" value="Nucleotide-bd_a/b_plait_sf"/>
</dbReference>
<dbReference type="InterPro" id="IPR057207">
    <property type="entry name" value="FBXL15_LRR"/>
</dbReference>
<dbReference type="FunFam" id="3.80.10.10:FF:000276">
    <property type="entry name" value="F-box/LRR-repeat protein 3"/>
    <property type="match status" value="1"/>
</dbReference>
<dbReference type="Pfam" id="PF00076">
    <property type="entry name" value="RRM_1"/>
    <property type="match status" value="2"/>
</dbReference>
<dbReference type="Pfam" id="PF13516">
    <property type="entry name" value="LRR_6"/>
    <property type="match status" value="1"/>
</dbReference>
<gene>
    <name evidence="14" type="ORF">F8388_011618</name>
    <name evidence="13" type="ORF">G4B88_015172</name>
</gene>
<evidence type="ECO:0000256" key="1">
    <source>
        <dbReference type="ARBA" id="ARBA00004123"/>
    </source>
</evidence>
<dbReference type="GO" id="GO:0031146">
    <property type="term" value="P:SCF-dependent proteasomal ubiquitin-dependent protein catabolic process"/>
    <property type="evidence" value="ECO:0007669"/>
    <property type="project" value="TreeGrafter"/>
</dbReference>
<dbReference type="CDD" id="cd12247">
    <property type="entry name" value="RRM2_U1A_like"/>
    <property type="match status" value="1"/>
</dbReference>
<dbReference type="Gene3D" id="3.30.70.330">
    <property type="match status" value="2"/>
</dbReference>
<keyword evidence="16" id="KW-1185">Reference proteome</keyword>
<keyword evidence="6 10" id="KW-0694">RNA-binding</keyword>
<evidence type="ECO:0000256" key="3">
    <source>
        <dbReference type="ARBA" id="ARBA00022664"/>
    </source>
</evidence>
<evidence type="ECO:0000256" key="6">
    <source>
        <dbReference type="ARBA" id="ARBA00022884"/>
    </source>
</evidence>
<dbReference type="PANTHER" id="PTHR13318">
    <property type="entry name" value="PARTNER OF PAIRED, ISOFORM B-RELATED"/>
    <property type="match status" value="1"/>
</dbReference>
<comment type="caution">
    <text evidence="14">The sequence shown here is derived from an EMBL/GenBank/DDBJ whole genome shotgun (WGS) entry which is preliminary data.</text>
</comment>